<proteinExistence type="predicted"/>
<reference evidence="2 3" key="1">
    <citation type="submission" date="2016-05" db="EMBL/GenBank/DDBJ databases">
        <title>Nuclear genome of Blastocystis sp. subtype 1 NandII.</title>
        <authorList>
            <person name="Gentekaki E."/>
            <person name="Curtis B."/>
            <person name="Stairs C."/>
            <person name="Eme L."/>
            <person name="Herman E."/>
            <person name="Klimes V."/>
            <person name="Arias M.C."/>
            <person name="Elias M."/>
            <person name="Hilliou F."/>
            <person name="Klute M."/>
            <person name="Malik S.-B."/>
            <person name="Pightling A."/>
            <person name="Rachubinski R."/>
            <person name="Salas D."/>
            <person name="Schlacht A."/>
            <person name="Suga H."/>
            <person name="Archibald J."/>
            <person name="Ball S.G."/>
            <person name="Clark G."/>
            <person name="Dacks J."/>
            <person name="Van Der Giezen M."/>
            <person name="Tsaousis A."/>
            <person name="Roger A."/>
        </authorList>
    </citation>
    <scope>NUCLEOTIDE SEQUENCE [LARGE SCALE GENOMIC DNA]</scope>
    <source>
        <strain evidence="3">ATCC 50177 / NandII</strain>
    </source>
</reference>
<sequence length="422" mass="47147">MIVKNCLSHLCTKEHRDTVYAFFRKNGTNNKAIDQKWFYIGEPFRDEYVERCKSFIYHNKTSTSMYSKPAPVCGPSLPSTEEIKAQKKSMATIQRKKPLKGVDAQLANTSYESLLDGPMQSDAFLSHQTFPTLQSRSGILQNASGFTETGRRVWGGGQVKVAESEWVAWPLDLLMLHVIRRRSQAQRAIHSGEALFQRREAAKEAEAEPAPVFTTHAVGEGLTCIPTAEATQAAQATPVAGTIHTMALPPWLTQGEDSRSMRQWKKQREWEQRFNKRLRALDVGVVRGKKASEDWLPNFGSVWESGSRHETRASFLGALQEGENVRLYGQNGARLYGQNGARLYGQNGARLYGQNGARHGKEGGALRGPEKKVGPESTLRGLNQLVKTGGKGLSEEQKQRIVDESKKALMEKIQIRMRESMG</sequence>
<evidence type="ECO:0000313" key="2">
    <source>
        <dbReference type="EMBL" id="OAO14378.1"/>
    </source>
</evidence>
<protein>
    <submittedName>
        <fullName evidence="2">Uncharacterized protein</fullName>
    </submittedName>
</protein>
<dbReference type="PANTHER" id="PTHR31198:SF1">
    <property type="entry name" value="CENTROSOMAL AT-AC SPLICING FACTOR"/>
    <property type="match status" value="1"/>
</dbReference>
<dbReference type="AlphaFoldDB" id="A0A196SBI4"/>
<feature type="region of interest" description="Disordered" evidence="1">
    <location>
        <begin position="356"/>
        <end position="376"/>
    </location>
</feature>
<dbReference type="InterPro" id="IPR028015">
    <property type="entry name" value="CCDC84-like"/>
</dbReference>
<name>A0A196SBI4_BLAHN</name>
<accession>A0A196SBI4</accession>
<dbReference type="Proteomes" id="UP000078348">
    <property type="component" value="Unassembled WGS sequence"/>
</dbReference>
<dbReference type="EMBL" id="LXWW01000255">
    <property type="protein sequence ID" value="OAO14378.1"/>
    <property type="molecule type" value="Genomic_DNA"/>
</dbReference>
<dbReference type="Pfam" id="PF14968">
    <property type="entry name" value="CCDC84"/>
    <property type="match status" value="1"/>
</dbReference>
<dbReference type="OrthoDB" id="1892805at2759"/>
<keyword evidence="3" id="KW-1185">Reference proteome</keyword>
<organism evidence="2 3">
    <name type="scientific">Blastocystis sp. subtype 1 (strain ATCC 50177 / NandII)</name>
    <dbReference type="NCBI Taxonomy" id="478820"/>
    <lineage>
        <taxon>Eukaryota</taxon>
        <taxon>Sar</taxon>
        <taxon>Stramenopiles</taxon>
        <taxon>Bigyra</taxon>
        <taxon>Opalozoa</taxon>
        <taxon>Opalinata</taxon>
        <taxon>Blastocystidae</taxon>
        <taxon>Blastocystis</taxon>
    </lineage>
</organism>
<evidence type="ECO:0000256" key="1">
    <source>
        <dbReference type="SAM" id="MobiDB-lite"/>
    </source>
</evidence>
<evidence type="ECO:0000313" key="3">
    <source>
        <dbReference type="Proteomes" id="UP000078348"/>
    </source>
</evidence>
<dbReference type="PANTHER" id="PTHR31198">
    <property type="entry name" value="COILED-COIL DOMAIN-CONTAINING PROTEIN 84"/>
    <property type="match status" value="1"/>
</dbReference>
<gene>
    <name evidence="2" type="ORF">AV274_3968</name>
</gene>
<feature type="compositionally biased region" description="Basic and acidic residues" evidence="1">
    <location>
        <begin position="359"/>
        <end position="374"/>
    </location>
</feature>
<comment type="caution">
    <text evidence="2">The sequence shown here is derived from an EMBL/GenBank/DDBJ whole genome shotgun (WGS) entry which is preliminary data.</text>
</comment>